<evidence type="ECO:0000313" key="6">
    <source>
        <dbReference type="EMBL" id="QJA02304.1"/>
    </source>
</evidence>
<dbReference type="SUPFAM" id="SSF116726">
    <property type="entry name" value="TrkA C-terminal domain-like"/>
    <property type="match status" value="1"/>
</dbReference>
<dbReference type="InterPro" id="IPR036721">
    <property type="entry name" value="RCK_C_sf"/>
</dbReference>
<dbReference type="AlphaFoldDB" id="A0A099I591"/>
<evidence type="ECO:0000259" key="2">
    <source>
        <dbReference type="PROSITE" id="PS51202"/>
    </source>
</evidence>
<reference evidence="6 10" key="4">
    <citation type="submission" date="2020-02" db="EMBL/GenBank/DDBJ databases">
        <authorList>
            <person name="Kociolek L.K."/>
            <person name="Ozer E.A."/>
        </authorList>
    </citation>
    <scope>NUCLEOTIDE SEQUENCE [LARGE SCALE GENOMIC DNA]</scope>
    <source>
        <strain evidence="6 10">ATCC 14501</strain>
    </source>
</reference>
<dbReference type="Proteomes" id="UP001203972">
    <property type="component" value="Unassembled WGS sequence"/>
</dbReference>
<dbReference type="EMBL" id="JAKTMA010000007">
    <property type="protein sequence ID" value="MCR0232245.1"/>
    <property type="molecule type" value="Genomic_DNA"/>
</dbReference>
<evidence type="ECO:0000313" key="7">
    <source>
        <dbReference type="EMBL" id="RGC16268.1"/>
    </source>
</evidence>
<gene>
    <name evidence="3" type="ORF">CIAN88_10830</name>
    <name evidence="7" type="ORF">DXA38_08060</name>
    <name evidence="6" type="ORF">G4D54_07635</name>
    <name evidence="5" type="ORF">GT664_06215</name>
    <name evidence="4" type="ORF">MKC95_05615</name>
</gene>
<dbReference type="Proteomes" id="UP000503330">
    <property type="component" value="Chromosome"/>
</dbReference>
<dbReference type="InterPro" id="IPR003148">
    <property type="entry name" value="RCK_N"/>
</dbReference>
<protein>
    <submittedName>
        <fullName evidence="3">Potassium transporter Trk</fullName>
    </submittedName>
    <submittedName>
        <fullName evidence="4">TrkA family potassium uptake protein</fullName>
    </submittedName>
</protein>
<dbReference type="PANTHER" id="PTHR43833">
    <property type="entry name" value="POTASSIUM CHANNEL PROTEIN 2-RELATED-RELATED"/>
    <property type="match status" value="1"/>
</dbReference>
<dbReference type="PANTHER" id="PTHR43833:SF7">
    <property type="entry name" value="KTR SYSTEM POTASSIUM UPTAKE PROTEIN C"/>
    <property type="match status" value="1"/>
</dbReference>
<reference evidence="3 8" key="1">
    <citation type="submission" date="2014-08" db="EMBL/GenBank/DDBJ databases">
        <title>Clostridium innocuum, an unnegligible vancomycin-resistant pathogen causing extra-intestinal infections.</title>
        <authorList>
            <person name="Feng Y."/>
            <person name="Chiu C.-H."/>
        </authorList>
    </citation>
    <scope>NUCLEOTIDE SEQUENCE [LARGE SCALE GENOMIC DNA]</scope>
    <source>
        <strain evidence="3 8">AN88</strain>
    </source>
</reference>
<reference evidence="7 9" key="2">
    <citation type="submission" date="2018-08" db="EMBL/GenBank/DDBJ databases">
        <title>A genome reference for cultivated species of the human gut microbiota.</title>
        <authorList>
            <person name="Zou Y."/>
            <person name="Xue W."/>
            <person name="Luo G."/>
        </authorList>
    </citation>
    <scope>NUCLEOTIDE SEQUENCE [LARGE SCALE GENOMIC DNA]</scope>
    <source>
        <strain evidence="7 9">OF01-2LB</strain>
    </source>
</reference>
<evidence type="ECO:0000313" key="4">
    <source>
        <dbReference type="EMBL" id="MCR0232245.1"/>
    </source>
</evidence>
<dbReference type="SUPFAM" id="SSF51735">
    <property type="entry name" value="NAD(P)-binding Rossmann-fold domains"/>
    <property type="match status" value="1"/>
</dbReference>
<dbReference type="Proteomes" id="UP000604383">
    <property type="component" value="Unassembled WGS sequence"/>
</dbReference>
<dbReference type="EMBL" id="QVEV01000009">
    <property type="protein sequence ID" value="RGC16268.1"/>
    <property type="molecule type" value="Genomic_DNA"/>
</dbReference>
<dbReference type="EMBL" id="JQIF01000045">
    <property type="protein sequence ID" value="KGJ53134.1"/>
    <property type="molecule type" value="Genomic_DNA"/>
</dbReference>
<evidence type="ECO:0000313" key="9">
    <source>
        <dbReference type="Proteomes" id="UP000260025"/>
    </source>
</evidence>
<proteinExistence type="predicted"/>
<dbReference type="PROSITE" id="PS51202">
    <property type="entry name" value="RCK_C"/>
    <property type="match status" value="1"/>
</dbReference>
<reference evidence="5" key="3">
    <citation type="journal article" date="2019" name="Nat. Med.">
        <title>A library of human gut bacterial isolates paired with longitudinal multiomics data enables mechanistic microbiome research.</title>
        <authorList>
            <person name="Poyet M."/>
            <person name="Groussin M."/>
            <person name="Gibbons S.M."/>
            <person name="Avila-Pacheco J."/>
            <person name="Jiang X."/>
            <person name="Kearney S.M."/>
            <person name="Perrotta A.R."/>
            <person name="Berdy B."/>
            <person name="Zhao S."/>
            <person name="Lieberman T.D."/>
            <person name="Swanson P.K."/>
            <person name="Smith M."/>
            <person name="Roesemann S."/>
            <person name="Alexander J.E."/>
            <person name="Rich S.A."/>
            <person name="Livny J."/>
            <person name="Vlamakis H."/>
            <person name="Clish C."/>
            <person name="Bullock K."/>
            <person name="Deik A."/>
            <person name="Scott J."/>
            <person name="Pierce K.A."/>
            <person name="Xavier R.J."/>
            <person name="Alm E.J."/>
        </authorList>
    </citation>
    <scope>NUCLEOTIDE SEQUENCE</scope>
    <source>
        <strain evidence="5">BIOML-A12</strain>
    </source>
</reference>
<dbReference type="Pfam" id="PF02254">
    <property type="entry name" value="TrkA_N"/>
    <property type="match status" value="1"/>
</dbReference>
<dbReference type="OrthoDB" id="9776294at2"/>
<dbReference type="Pfam" id="PF02080">
    <property type="entry name" value="TrkA_C"/>
    <property type="match status" value="1"/>
</dbReference>
<accession>A0A099I591</accession>
<dbReference type="InterPro" id="IPR006037">
    <property type="entry name" value="RCK_C"/>
</dbReference>
<dbReference type="GeneID" id="61925398"/>
<dbReference type="Gene3D" id="3.40.50.720">
    <property type="entry name" value="NAD(P)-binding Rossmann-like Domain"/>
    <property type="match status" value="1"/>
</dbReference>
<feature type="domain" description="RCK C-terminal" evidence="2">
    <location>
        <begin position="139"/>
        <end position="225"/>
    </location>
</feature>
<dbReference type="EMBL" id="WWTN01000008">
    <property type="protein sequence ID" value="MZH55366.1"/>
    <property type="molecule type" value="Genomic_DNA"/>
</dbReference>
<dbReference type="GO" id="GO:0008324">
    <property type="term" value="F:monoatomic cation transmembrane transporter activity"/>
    <property type="evidence" value="ECO:0007669"/>
    <property type="project" value="InterPro"/>
</dbReference>
<dbReference type="RefSeq" id="WP_002608360.1">
    <property type="nucleotide sequence ID" value="NZ_AP025565.1"/>
</dbReference>
<evidence type="ECO:0000259" key="1">
    <source>
        <dbReference type="PROSITE" id="PS51201"/>
    </source>
</evidence>
<evidence type="ECO:0000313" key="5">
    <source>
        <dbReference type="EMBL" id="MZH55366.1"/>
    </source>
</evidence>
<reference evidence="4" key="5">
    <citation type="journal article" date="2022" name="Clin. Infect. Dis.">
        <title>Association between Clostridium innocuum and antibiotic-associated diarrhea in adults and children: A cross-sectional study and comparative genomics analysis.</title>
        <authorList>
            <person name="Cherny K.E."/>
            <person name="Muscat E.B."/>
            <person name="Balaji A."/>
            <person name="Mukherjee J."/>
            <person name="Ozer E.A."/>
            <person name="Angarone M.P."/>
            <person name="Hauser A.R."/>
            <person name="Sichel J.S."/>
            <person name="Amponsah E."/>
            <person name="Kociolek L.K."/>
        </authorList>
    </citation>
    <scope>NUCLEOTIDE SEQUENCE</scope>
    <source>
        <strain evidence="4">NU1-AC-029v</strain>
    </source>
</reference>
<dbReference type="InterPro" id="IPR036291">
    <property type="entry name" value="NAD(P)-bd_dom_sf"/>
</dbReference>
<sequence length="225" mass="25262">MKKISNRQYVVLGLGIFGSTVAKTLSSYNCEVIALDNDEKCVDRMADIVTQSMMCDITDINQLREAGVQDCDIAIVSMGSHLEESVMGIINLKELGVPYIVAKAKNKRYMQIFTELGANKVVRPEKEMGEQVAKGVLGKNIIDVVDLDKEYSIVEIPTPPQWVGKSLIELDLRRRFGINVVGIRSYLQEHLNVCPDAEYKIQKEDHLVVIADCKTLDRFDVLDQL</sequence>
<dbReference type="InterPro" id="IPR050721">
    <property type="entry name" value="Trk_Ktr_HKT_K-transport"/>
</dbReference>
<feature type="domain" description="RCK N-terminal" evidence="1">
    <location>
        <begin position="6"/>
        <end position="123"/>
    </location>
</feature>
<organism evidence="3 8">
    <name type="scientific">Clostridium innocuum</name>
    <dbReference type="NCBI Taxonomy" id="1522"/>
    <lineage>
        <taxon>Bacteria</taxon>
        <taxon>Bacillati</taxon>
        <taxon>Bacillota</taxon>
        <taxon>Clostridia</taxon>
        <taxon>Eubacteriales</taxon>
        <taxon>Clostridiaceae</taxon>
        <taxon>Clostridium</taxon>
    </lineage>
</organism>
<dbReference type="Proteomes" id="UP000260025">
    <property type="component" value="Unassembled WGS sequence"/>
</dbReference>
<evidence type="ECO:0000313" key="3">
    <source>
        <dbReference type="EMBL" id="KGJ53134.1"/>
    </source>
</evidence>
<evidence type="ECO:0000313" key="8">
    <source>
        <dbReference type="Proteomes" id="UP000030008"/>
    </source>
</evidence>
<evidence type="ECO:0000313" key="10">
    <source>
        <dbReference type="Proteomes" id="UP000503330"/>
    </source>
</evidence>
<dbReference type="GO" id="GO:0006813">
    <property type="term" value="P:potassium ion transport"/>
    <property type="evidence" value="ECO:0007669"/>
    <property type="project" value="InterPro"/>
</dbReference>
<dbReference type="Proteomes" id="UP000030008">
    <property type="component" value="Unassembled WGS sequence"/>
</dbReference>
<dbReference type="EMBL" id="CP048838">
    <property type="protein sequence ID" value="QJA02304.1"/>
    <property type="molecule type" value="Genomic_DNA"/>
</dbReference>
<dbReference type="Gene3D" id="3.30.70.1450">
    <property type="entry name" value="Regulator of K+ conductance, C-terminal domain"/>
    <property type="match status" value="1"/>
</dbReference>
<name>A0A099I591_CLOIN</name>
<dbReference type="PROSITE" id="PS51201">
    <property type="entry name" value="RCK_N"/>
    <property type="match status" value="1"/>
</dbReference>